<feature type="compositionally biased region" description="Low complexity" evidence="1">
    <location>
        <begin position="176"/>
        <end position="189"/>
    </location>
</feature>
<feature type="region of interest" description="Disordered" evidence="1">
    <location>
        <begin position="150"/>
        <end position="195"/>
    </location>
</feature>
<sequence length="195" mass="21261">MLKCKHILTLEGASLIMQRRSGLIALLALSAGMLAGCARPSYDRVEETYAGLPPGQGRIYFYQPSNPGEQATGNPYVLLNGRKTGRTSPGDFFFVNRPAGRHTVAIDYSNAPPLPLQLAAGETRYVRINKGAGRLTYNEEPKEKAEAEMASMSYHGAGSRERRAIKRTYSYGQDYTTPAQPAPQGATPQSYSVTQ</sequence>
<dbReference type="EMBL" id="NEVM01000001">
    <property type="protein sequence ID" value="OZI37563.1"/>
    <property type="molecule type" value="Genomic_DNA"/>
</dbReference>
<feature type="domain" description="DUF2846" evidence="2">
    <location>
        <begin position="55"/>
        <end position="130"/>
    </location>
</feature>
<protein>
    <recommendedName>
        <fullName evidence="2">DUF2846 domain-containing protein</fullName>
    </recommendedName>
</protein>
<proteinExistence type="predicted"/>
<reference evidence="4" key="1">
    <citation type="submission" date="2017-05" db="EMBL/GenBank/DDBJ databases">
        <title>Complete and WGS of Bordetella genogroups.</title>
        <authorList>
            <person name="Spilker T."/>
            <person name="Lipuma J."/>
        </authorList>
    </citation>
    <scope>NUCLEOTIDE SEQUENCE [LARGE SCALE GENOMIC DNA]</scope>
    <source>
        <strain evidence="4">AU16122</strain>
    </source>
</reference>
<keyword evidence="4" id="KW-1185">Reference proteome</keyword>
<gene>
    <name evidence="3" type="ORF">CAL29_03930</name>
</gene>
<evidence type="ECO:0000256" key="1">
    <source>
        <dbReference type="SAM" id="MobiDB-lite"/>
    </source>
</evidence>
<evidence type="ECO:0000313" key="3">
    <source>
        <dbReference type="EMBL" id="OZI37563.1"/>
    </source>
</evidence>
<organism evidence="3 4">
    <name type="scientific">Bordetella genomosp. 10</name>
    <dbReference type="NCBI Taxonomy" id="1416804"/>
    <lineage>
        <taxon>Bacteria</taxon>
        <taxon>Pseudomonadati</taxon>
        <taxon>Pseudomonadota</taxon>
        <taxon>Betaproteobacteria</taxon>
        <taxon>Burkholderiales</taxon>
        <taxon>Alcaligenaceae</taxon>
        <taxon>Bordetella</taxon>
    </lineage>
</organism>
<dbReference type="Pfam" id="PF11008">
    <property type="entry name" value="DUF2846"/>
    <property type="match status" value="1"/>
</dbReference>
<name>A0A261SMM6_9BORD</name>
<dbReference type="InterPro" id="IPR022548">
    <property type="entry name" value="DUF2846"/>
</dbReference>
<dbReference type="AlphaFoldDB" id="A0A261SMM6"/>
<evidence type="ECO:0000313" key="4">
    <source>
        <dbReference type="Proteomes" id="UP000216020"/>
    </source>
</evidence>
<comment type="caution">
    <text evidence="3">The sequence shown here is derived from an EMBL/GenBank/DDBJ whole genome shotgun (WGS) entry which is preliminary data.</text>
</comment>
<dbReference type="Proteomes" id="UP000216020">
    <property type="component" value="Unassembled WGS sequence"/>
</dbReference>
<evidence type="ECO:0000259" key="2">
    <source>
        <dbReference type="Pfam" id="PF11008"/>
    </source>
</evidence>
<accession>A0A261SMM6</accession>
<dbReference type="OrthoDB" id="8775745at2"/>